<feature type="region of interest" description="Disordered" evidence="1">
    <location>
        <begin position="29"/>
        <end position="52"/>
    </location>
</feature>
<sequence length="260" mass="29024">MYGAASKGRTLLYYCSSQKNYISIRVLDPPNKDSVETQEGSTPMEISHPPLEGHDRCEKTPILMQEDPTIGIVTHASSCENFQRFFVYIRKKTGMSDLRELVTRLDVICAEMEDMRLQEKANVEELARIKAAYTAKLQEATDLLSQLHRHREQCVAELLWQLGKDIRRAWIADGSIGPLVRNLQPVEKIVEDDRGSVVGRSIGVSQDFEERRDDGGDGGSLVEHNTVGENDDMEELDEDGGDGGDVEEGNGDANEEIKEG</sequence>
<feature type="compositionally biased region" description="Acidic residues" evidence="1">
    <location>
        <begin position="229"/>
        <end position="254"/>
    </location>
</feature>
<dbReference type="AlphaFoldDB" id="A0A803NAV4"/>
<reference evidence="2" key="2">
    <citation type="submission" date="2021-03" db="UniProtKB">
        <authorList>
            <consortium name="EnsemblPlants"/>
        </authorList>
    </citation>
    <scope>IDENTIFICATION</scope>
</reference>
<dbReference type="Proteomes" id="UP000596660">
    <property type="component" value="Unplaced"/>
</dbReference>
<organism evidence="2 3">
    <name type="scientific">Chenopodium quinoa</name>
    <name type="common">Quinoa</name>
    <dbReference type="NCBI Taxonomy" id="63459"/>
    <lineage>
        <taxon>Eukaryota</taxon>
        <taxon>Viridiplantae</taxon>
        <taxon>Streptophyta</taxon>
        <taxon>Embryophyta</taxon>
        <taxon>Tracheophyta</taxon>
        <taxon>Spermatophyta</taxon>
        <taxon>Magnoliopsida</taxon>
        <taxon>eudicotyledons</taxon>
        <taxon>Gunneridae</taxon>
        <taxon>Pentapetalae</taxon>
        <taxon>Caryophyllales</taxon>
        <taxon>Chenopodiaceae</taxon>
        <taxon>Chenopodioideae</taxon>
        <taxon>Atripliceae</taxon>
        <taxon>Chenopodium</taxon>
    </lineage>
</organism>
<dbReference type="EnsemblPlants" id="AUR62043144-RA">
    <property type="protein sequence ID" value="AUR62043144-RA:cds"/>
    <property type="gene ID" value="AUR62043144"/>
</dbReference>
<reference evidence="2" key="1">
    <citation type="journal article" date="2017" name="Nature">
        <title>The genome of Chenopodium quinoa.</title>
        <authorList>
            <person name="Jarvis D.E."/>
            <person name="Ho Y.S."/>
            <person name="Lightfoot D.J."/>
            <person name="Schmoeckel S.M."/>
            <person name="Li B."/>
            <person name="Borm T.J.A."/>
            <person name="Ohyanagi H."/>
            <person name="Mineta K."/>
            <person name="Michell C.T."/>
            <person name="Saber N."/>
            <person name="Kharbatia N.M."/>
            <person name="Rupper R.R."/>
            <person name="Sharp A.R."/>
            <person name="Dally N."/>
            <person name="Boughton B.A."/>
            <person name="Woo Y.H."/>
            <person name="Gao G."/>
            <person name="Schijlen E.G.W.M."/>
            <person name="Guo X."/>
            <person name="Momin A.A."/>
            <person name="Negrao S."/>
            <person name="Al-Babili S."/>
            <person name="Gehring C."/>
            <person name="Roessner U."/>
            <person name="Jung C."/>
            <person name="Murphy K."/>
            <person name="Arold S.T."/>
            <person name="Gojobori T."/>
            <person name="van der Linden C.G."/>
            <person name="van Loo E.N."/>
            <person name="Jellen E.N."/>
            <person name="Maughan P.J."/>
            <person name="Tester M."/>
        </authorList>
    </citation>
    <scope>NUCLEOTIDE SEQUENCE [LARGE SCALE GENOMIC DNA]</scope>
    <source>
        <strain evidence="2">cv. PI 614886</strain>
    </source>
</reference>
<feature type="region of interest" description="Disordered" evidence="1">
    <location>
        <begin position="201"/>
        <end position="260"/>
    </location>
</feature>
<evidence type="ECO:0000313" key="2">
    <source>
        <dbReference type="EnsemblPlants" id="AUR62043144-RA:cds"/>
    </source>
</evidence>
<name>A0A803NAV4_CHEQI</name>
<protein>
    <submittedName>
        <fullName evidence="2">Uncharacterized protein</fullName>
    </submittedName>
</protein>
<accession>A0A803NAV4</accession>
<keyword evidence="3" id="KW-1185">Reference proteome</keyword>
<proteinExistence type="predicted"/>
<dbReference type="Gramene" id="AUR62043144-RA">
    <property type="protein sequence ID" value="AUR62043144-RA:cds"/>
    <property type="gene ID" value="AUR62043144"/>
</dbReference>
<evidence type="ECO:0000256" key="1">
    <source>
        <dbReference type="SAM" id="MobiDB-lite"/>
    </source>
</evidence>
<evidence type="ECO:0000313" key="3">
    <source>
        <dbReference type="Proteomes" id="UP000596660"/>
    </source>
</evidence>